<accession>D2R8G5</accession>
<dbReference type="HOGENOM" id="CLU_3255560_0_0_0"/>
<feature type="compositionally biased region" description="Polar residues" evidence="1">
    <location>
        <begin position="32"/>
        <end position="42"/>
    </location>
</feature>
<dbReference type="KEGG" id="psl:Psta_1099"/>
<protein>
    <submittedName>
        <fullName evidence="2">Uncharacterized protein</fullName>
    </submittedName>
</protein>
<dbReference type="EMBL" id="CP001848">
    <property type="protein sequence ID" value="ADB15782.1"/>
    <property type="molecule type" value="Genomic_DNA"/>
</dbReference>
<dbReference type="Proteomes" id="UP000001887">
    <property type="component" value="Chromosome"/>
</dbReference>
<proteinExistence type="predicted"/>
<gene>
    <name evidence="2" type="ordered locus">Psta_1099</name>
</gene>
<dbReference type="AlphaFoldDB" id="D2R8G5"/>
<evidence type="ECO:0000256" key="1">
    <source>
        <dbReference type="SAM" id="MobiDB-lite"/>
    </source>
</evidence>
<name>D2R8G5_PIRSD</name>
<evidence type="ECO:0000313" key="3">
    <source>
        <dbReference type="Proteomes" id="UP000001887"/>
    </source>
</evidence>
<keyword evidence="3" id="KW-1185">Reference proteome</keyword>
<dbReference type="STRING" id="530564.Psta_1099"/>
<evidence type="ECO:0000313" key="2">
    <source>
        <dbReference type="EMBL" id="ADB15782.1"/>
    </source>
</evidence>
<reference evidence="2 3" key="1">
    <citation type="journal article" date="2009" name="Stand. Genomic Sci.">
        <title>Complete genome sequence of Pirellula staleyi type strain (ATCC 27377).</title>
        <authorList>
            <person name="Clum A."/>
            <person name="Tindall B.J."/>
            <person name="Sikorski J."/>
            <person name="Ivanova N."/>
            <person name="Mavrommatis K."/>
            <person name="Lucas S."/>
            <person name="Glavina del Rio T."/>
            <person name="Nolan M."/>
            <person name="Chen F."/>
            <person name="Tice H."/>
            <person name="Pitluck S."/>
            <person name="Cheng J.F."/>
            <person name="Chertkov O."/>
            <person name="Brettin T."/>
            <person name="Han C."/>
            <person name="Detter J.C."/>
            <person name="Kuske C."/>
            <person name="Bruce D."/>
            <person name="Goodwin L."/>
            <person name="Ovchinikova G."/>
            <person name="Pati A."/>
            <person name="Mikhailova N."/>
            <person name="Chen A."/>
            <person name="Palaniappan K."/>
            <person name="Land M."/>
            <person name="Hauser L."/>
            <person name="Chang Y.J."/>
            <person name="Jeffries C.D."/>
            <person name="Chain P."/>
            <person name="Rohde M."/>
            <person name="Goker M."/>
            <person name="Bristow J."/>
            <person name="Eisen J.A."/>
            <person name="Markowitz V."/>
            <person name="Hugenholtz P."/>
            <person name="Kyrpides N.C."/>
            <person name="Klenk H.P."/>
            <person name="Lapidus A."/>
        </authorList>
    </citation>
    <scope>NUCLEOTIDE SEQUENCE [LARGE SCALE GENOMIC DNA]</scope>
    <source>
        <strain evidence="3">ATCC 27377 / DSM 6068 / ICPB 4128</strain>
    </source>
</reference>
<sequence length="42" mass="4264">MFDQDMPSALGSLSSSSPSSDECQAKRGGTAGLSSSVQRDNA</sequence>
<feature type="region of interest" description="Disordered" evidence="1">
    <location>
        <begin position="1"/>
        <end position="42"/>
    </location>
</feature>
<feature type="compositionally biased region" description="Low complexity" evidence="1">
    <location>
        <begin position="7"/>
        <end position="20"/>
    </location>
</feature>
<organism evidence="2 3">
    <name type="scientific">Pirellula staleyi (strain ATCC 27377 / DSM 6068 / ICPB 4128)</name>
    <name type="common">Pirella staleyi</name>
    <dbReference type="NCBI Taxonomy" id="530564"/>
    <lineage>
        <taxon>Bacteria</taxon>
        <taxon>Pseudomonadati</taxon>
        <taxon>Planctomycetota</taxon>
        <taxon>Planctomycetia</taxon>
        <taxon>Pirellulales</taxon>
        <taxon>Pirellulaceae</taxon>
        <taxon>Pirellula</taxon>
    </lineage>
</organism>